<dbReference type="PANTHER" id="PTHR11236">
    <property type="entry name" value="AMINOBENZOATE/ANTHRANILATE SYNTHASE"/>
    <property type="match status" value="1"/>
</dbReference>
<evidence type="ECO:0000256" key="6">
    <source>
        <dbReference type="ARBA" id="ARBA00023239"/>
    </source>
</evidence>
<evidence type="ECO:0000313" key="12">
    <source>
        <dbReference type="Proteomes" id="UP000652681"/>
    </source>
</evidence>
<keyword evidence="5" id="KW-0460">Magnesium</keyword>
<proteinExistence type="predicted"/>
<dbReference type="AlphaFoldDB" id="A0A8J6PJH5"/>
<keyword evidence="12" id="KW-1185">Reference proteome</keyword>
<evidence type="ECO:0000256" key="8">
    <source>
        <dbReference type="ARBA" id="ARBA00047683"/>
    </source>
</evidence>
<evidence type="ECO:0000256" key="3">
    <source>
        <dbReference type="ARBA" id="ARBA00020653"/>
    </source>
</evidence>
<protein>
    <recommendedName>
        <fullName evidence="3">Anthranilate synthase component 1</fullName>
    </recommendedName>
</protein>
<dbReference type="RefSeq" id="WP_216714230.1">
    <property type="nucleotide sequence ID" value="NZ_JACVEL010000006.1"/>
</dbReference>
<dbReference type="PANTHER" id="PTHR11236:SF48">
    <property type="entry name" value="ISOCHORISMATE SYNTHASE MENF"/>
    <property type="match status" value="1"/>
</dbReference>
<gene>
    <name evidence="11" type="ORF">H9Y05_10305</name>
</gene>
<evidence type="ECO:0000256" key="5">
    <source>
        <dbReference type="ARBA" id="ARBA00022842"/>
    </source>
</evidence>
<dbReference type="InterPro" id="IPR005801">
    <property type="entry name" value="ADC_synthase"/>
</dbReference>
<evidence type="ECO:0000256" key="2">
    <source>
        <dbReference type="ARBA" id="ARBA00011575"/>
    </source>
</evidence>
<comment type="cofactor">
    <cofactor evidence="1">
        <name>Mg(2+)</name>
        <dbReference type="ChEBI" id="CHEBI:18420"/>
    </cofactor>
</comment>
<dbReference type="InterPro" id="IPR006805">
    <property type="entry name" value="Anth_synth_I_N"/>
</dbReference>
<dbReference type="Gene3D" id="3.60.120.10">
    <property type="entry name" value="Anthranilate synthase"/>
    <property type="match status" value="1"/>
</dbReference>
<evidence type="ECO:0000256" key="4">
    <source>
        <dbReference type="ARBA" id="ARBA00022723"/>
    </source>
</evidence>
<evidence type="ECO:0000259" key="9">
    <source>
        <dbReference type="Pfam" id="PF00425"/>
    </source>
</evidence>
<dbReference type="Pfam" id="PF00425">
    <property type="entry name" value="Chorismate_bind"/>
    <property type="match status" value="1"/>
</dbReference>
<keyword evidence="4" id="KW-0479">Metal-binding</keyword>
<feature type="domain" description="Chorismate-utilising enzyme C-terminal" evidence="9">
    <location>
        <begin position="151"/>
        <end position="408"/>
    </location>
</feature>
<dbReference type="GO" id="GO:0046872">
    <property type="term" value="F:metal ion binding"/>
    <property type="evidence" value="ECO:0007669"/>
    <property type="project" value="UniProtKB-KW"/>
</dbReference>
<comment type="catalytic activity">
    <reaction evidence="8">
        <text>chorismate + L-glutamine = anthranilate + pyruvate + L-glutamate + H(+)</text>
        <dbReference type="Rhea" id="RHEA:21732"/>
        <dbReference type="ChEBI" id="CHEBI:15361"/>
        <dbReference type="ChEBI" id="CHEBI:15378"/>
        <dbReference type="ChEBI" id="CHEBI:16567"/>
        <dbReference type="ChEBI" id="CHEBI:29748"/>
        <dbReference type="ChEBI" id="CHEBI:29985"/>
        <dbReference type="ChEBI" id="CHEBI:58359"/>
        <dbReference type="EC" id="4.1.3.27"/>
    </reaction>
</comment>
<dbReference type="InterPro" id="IPR019999">
    <property type="entry name" value="Anth_synth_I-like"/>
</dbReference>
<evidence type="ECO:0000256" key="1">
    <source>
        <dbReference type="ARBA" id="ARBA00001946"/>
    </source>
</evidence>
<comment type="subunit">
    <text evidence="2">Heterotetramer consisting of two non-identical subunits: a beta subunit (TrpG) and a large alpha subunit (TrpE).</text>
</comment>
<dbReference type="GO" id="GO:0000162">
    <property type="term" value="P:L-tryptophan biosynthetic process"/>
    <property type="evidence" value="ECO:0007669"/>
    <property type="project" value="TreeGrafter"/>
</dbReference>
<comment type="caution">
    <text evidence="11">The sequence shown here is derived from an EMBL/GenBank/DDBJ whole genome shotgun (WGS) entry which is preliminary data.</text>
</comment>
<organism evidence="11 12">
    <name type="scientific">Taishania pollutisoli</name>
    <dbReference type="NCBI Taxonomy" id="2766479"/>
    <lineage>
        <taxon>Bacteria</taxon>
        <taxon>Pseudomonadati</taxon>
        <taxon>Bacteroidota</taxon>
        <taxon>Flavobacteriia</taxon>
        <taxon>Flavobacteriales</taxon>
        <taxon>Crocinitomicaceae</taxon>
        <taxon>Taishania</taxon>
    </lineage>
</organism>
<keyword evidence="6" id="KW-0456">Lyase</keyword>
<sequence length="418" mass="46832">MPAKTLKNKEYSLPSSSMEPTDSIAFFNSNADTSYLCFGKGTSISFEQSIDFNALQAFITAHKGKFIYGYLSYDVKNSIEQLTSSNTDHLHFPVLYFHVPETVVKTEQGNQVIIQGVETPEAMHFIASFFRRLKTKTCDSGTGSFHARISKEEYLKAVNKLKEHIQRGDIYEINFCQEYFSEQVELTDPVSVYATINTVTQAPFSVYLQHDQFHAFCGSPERFLQKKGATVRSQPIKGTARRGATENEDEYLKTELVNNPKERSENVMIVDLVRNDLSKIAEKGTVTVDELFGVYTYQTVHQLVSTISCQVSEAVSFTDLIKATFPMGSMTGAPKVSAMKLSEQYESFKRGLYSGSIGYILPNGDFDFNVVIRSLLYNSQTNYLSCGVGGAITINSDPEKEYEECETKVRKLLNAVTG</sequence>
<dbReference type="EMBL" id="JACVEL010000006">
    <property type="protein sequence ID" value="MBC9812861.1"/>
    <property type="molecule type" value="Genomic_DNA"/>
</dbReference>
<evidence type="ECO:0000313" key="11">
    <source>
        <dbReference type="EMBL" id="MBC9812861.1"/>
    </source>
</evidence>
<name>A0A8J6PJH5_9FLAO</name>
<dbReference type="PRINTS" id="PR00095">
    <property type="entry name" value="ANTSNTHASEI"/>
</dbReference>
<evidence type="ECO:0000259" key="10">
    <source>
        <dbReference type="Pfam" id="PF04715"/>
    </source>
</evidence>
<dbReference type="Pfam" id="PF04715">
    <property type="entry name" value="Anth_synt_I_N"/>
    <property type="match status" value="1"/>
</dbReference>
<dbReference type="GO" id="GO:0004049">
    <property type="term" value="F:anthranilate synthase activity"/>
    <property type="evidence" value="ECO:0007669"/>
    <property type="project" value="UniProtKB-EC"/>
</dbReference>
<dbReference type="SUPFAM" id="SSF56322">
    <property type="entry name" value="ADC synthase"/>
    <property type="match status" value="1"/>
</dbReference>
<dbReference type="Proteomes" id="UP000652681">
    <property type="component" value="Unassembled WGS sequence"/>
</dbReference>
<dbReference type="InterPro" id="IPR015890">
    <property type="entry name" value="Chorismate_C"/>
</dbReference>
<evidence type="ECO:0000256" key="7">
    <source>
        <dbReference type="ARBA" id="ARBA00025634"/>
    </source>
</evidence>
<reference evidence="11" key="1">
    <citation type="submission" date="2020-09" db="EMBL/GenBank/DDBJ databases">
        <title>Taishania pollutisoli gen. nov., sp. nov., Isolated from Tetrabromobisphenol A-Contaminated Soil.</title>
        <authorList>
            <person name="Chen Q."/>
        </authorList>
    </citation>
    <scope>NUCLEOTIDE SEQUENCE</scope>
    <source>
        <strain evidence="11">CZZ-1</strain>
    </source>
</reference>
<accession>A0A8J6PJH5</accession>
<feature type="domain" description="Anthranilate synthase component I N-terminal" evidence="10">
    <location>
        <begin position="66"/>
        <end position="107"/>
    </location>
</feature>
<comment type="function">
    <text evidence="7">Part of a heterotetrameric complex that catalyzes the two-step biosynthesis of anthranilate, an intermediate in the biosynthesis of L-tryptophan. In the first step, the glutamine-binding beta subunit (TrpG) of anthranilate synthase (AS) provides the glutamine amidotransferase activity which generates ammonia as a substrate that, along with chorismate, is used in the second step, catalyzed by the large alpha subunit of AS (TrpE) to produce anthranilate. In the absence of TrpG, TrpE can synthesize anthranilate directly from chorismate and high concentrations of ammonia.</text>
</comment>